<name>A0AAV6IES1_9ERIC</name>
<dbReference type="AlphaFoldDB" id="A0AAV6IES1"/>
<dbReference type="GO" id="GO:0003729">
    <property type="term" value="F:mRNA binding"/>
    <property type="evidence" value="ECO:0007669"/>
    <property type="project" value="InterPro"/>
</dbReference>
<dbReference type="InterPro" id="IPR037151">
    <property type="entry name" value="AlkB-like_sf"/>
</dbReference>
<dbReference type="GO" id="GO:0006402">
    <property type="term" value="P:mRNA catabolic process"/>
    <property type="evidence" value="ECO:0007669"/>
    <property type="project" value="InterPro"/>
</dbReference>
<organism evidence="3 4">
    <name type="scientific">Rhododendron griersonianum</name>
    <dbReference type="NCBI Taxonomy" id="479676"/>
    <lineage>
        <taxon>Eukaryota</taxon>
        <taxon>Viridiplantae</taxon>
        <taxon>Streptophyta</taxon>
        <taxon>Embryophyta</taxon>
        <taxon>Tracheophyta</taxon>
        <taxon>Spermatophyta</taxon>
        <taxon>Magnoliopsida</taxon>
        <taxon>eudicotyledons</taxon>
        <taxon>Gunneridae</taxon>
        <taxon>Pentapetalae</taxon>
        <taxon>asterids</taxon>
        <taxon>Ericales</taxon>
        <taxon>Ericaceae</taxon>
        <taxon>Ericoideae</taxon>
        <taxon>Rhodoreae</taxon>
        <taxon>Rhododendron</taxon>
    </lineage>
</organism>
<feature type="region of interest" description="Disordered" evidence="2">
    <location>
        <begin position="19"/>
        <end position="106"/>
    </location>
</feature>
<gene>
    <name evidence="3" type="ORF">RHGRI_032567</name>
</gene>
<accession>A0AAV6IES1</accession>
<evidence type="ECO:0000313" key="3">
    <source>
        <dbReference type="EMBL" id="KAG5526325.1"/>
    </source>
</evidence>
<feature type="region of interest" description="Disordered" evidence="2">
    <location>
        <begin position="861"/>
        <end position="892"/>
    </location>
</feature>
<dbReference type="EMBL" id="JACTNZ010000011">
    <property type="protein sequence ID" value="KAG5526325.1"/>
    <property type="molecule type" value="Genomic_DNA"/>
</dbReference>
<dbReference type="InterPro" id="IPR044842">
    <property type="entry name" value="ALKBH9B/ALKBH10B-like"/>
</dbReference>
<comment type="similarity">
    <text evidence="1">Belongs to the alkB family.</text>
</comment>
<evidence type="ECO:0000256" key="1">
    <source>
        <dbReference type="ARBA" id="ARBA00007879"/>
    </source>
</evidence>
<dbReference type="PANTHER" id="PTHR31447">
    <property type="entry name" value="HYDROXYPROLINE-RICH GLYCOPROTEIN FAMILY PROTEIN-RELATED"/>
    <property type="match status" value="1"/>
</dbReference>
<protein>
    <recommendedName>
        <fullName evidence="5">Fe2OG dioxygenase domain-containing protein</fullName>
    </recommendedName>
</protein>
<keyword evidence="4" id="KW-1185">Reference proteome</keyword>
<dbReference type="PANTHER" id="PTHR31447:SF2">
    <property type="entry name" value="RNA DEMETHYLASE ALKBH10B"/>
    <property type="match status" value="1"/>
</dbReference>
<evidence type="ECO:0000313" key="4">
    <source>
        <dbReference type="Proteomes" id="UP000823749"/>
    </source>
</evidence>
<comment type="caution">
    <text evidence="3">The sequence shown here is derived from an EMBL/GenBank/DDBJ whole genome shotgun (WGS) entry which is preliminary data.</text>
</comment>
<reference evidence="3" key="1">
    <citation type="submission" date="2020-08" db="EMBL/GenBank/DDBJ databases">
        <title>Plant Genome Project.</title>
        <authorList>
            <person name="Zhang R.-G."/>
        </authorList>
    </citation>
    <scope>NUCLEOTIDE SEQUENCE</scope>
    <source>
        <strain evidence="3">WSP0</strain>
        <tissue evidence="3">Leaf</tissue>
    </source>
</reference>
<feature type="region of interest" description="Disordered" evidence="2">
    <location>
        <begin position="739"/>
        <end position="769"/>
    </location>
</feature>
<dbReference type="Gene3D" id="2.60.120.590">
    <property type="entry name" value="Alpha-ketoglutarate-dependent dioxygenase AlkB-like"/>
    <property type="match status" value="1"/>
</dbReference>
<sequence>MSNSTTAESLNTVLVAAHGNSPQGHEVTGNGSTVPSNSPSQSHISPSQSSGFGVSESGFGVPQPGLGVPQSGDSGLGVPQFAPSSQHQYFPQNFKSSNRGRGGRSNHSTNFCYYRRPNLSASGSQWRCYPDYSQSSSWMNPMMSGYYPSNIPVYPSFPLSAPRISPHFSGAPRSNGGFRPPVASGITMQQFPLPSQLPSQSAFAGFTDSYVLPAQSSEIYDPGSTSTSVYRSDNFHNPTSQPWYFDRRATNHITNNMQNLNLAPPQPTTVSEGVLVDCEARRPLIKTKKGFTAKEHVNGRMVNVVRGLKLYEDIFTDSELSKLRDLVNELRAAGHNGKLSGETYILYNQQRKGGKRELIKLGAPIFCHIKEEATGKGEDIHIEPIPTLLQGVIDHLIQWQLISENTRPNSCIINFFDKGEYSQPFVKPPHLEQPISTLLLSESTMAFGRTLVSDADGNYEGPLMLSLKEGSLLVMGGNSSNMARHVMCQSPNKRVSITFFRVRSNTNQDDSSTITPSGYEATMGTIPQWGVLYIPVAMVNLAAPMHPRVLSPRMSPNDREIGGDVEPIKQDENLEVLTPDNVEAKHDNANKDDYEANSLVSWKDSADMNDTADTSSLGSWNDWANGWSGPISGGSTSEKVGSPVVPTASPRVRMSWADMAEEDELEEEEENELSRESIDQRKYISFCNLPIKQDENLAVLTPDNVDAKHDNTIKDDYEANSLVSWKDAADMNDTAGTSSLGSWNDGANGWSGPISEGSTSKKVGSPVVPAASPRVRMSWADMAKEDELEEEEENEISRESIDQREYIRFCNLPVKQDENLEVLKLDNVEAKHDNANKDDYEANSLVSWKDAADMNDTADTSSFGSWNDGASGWSGPISEGSTSEKVGSPVVPTASPRVQMSWAYMAQKSIDQREYSRWW</sequence>
<evidence type="ECO:0000256" key="2">
    <source>
        <dbReference type="SAM" id="MobiDB-lite"/>
    </source>
</evidence>
<dbReference type="GO" id="GO:0032451">
    <property type="term" value="F:demethylase activity"/>
    <property type="evidence" value="ECO:0007669"/>
    <property type="project" value="InterPro"/>
</dbReference>
<proteinExistence type="inferred from homology"/>
<feature type="compositionally biased region" description="Low complexity" evidence="2">
    <location>
        <begin position="35"/>
        <end position="62"/>
    </location>
</feature>
<feature type="compositionally biased region" description="Polar residues" evidence="2">
    <location>
        <begin position="82"/>
        <end position="106"/>
    </location>
</feature>
<evidence type="ECO:0008006" key="5">
    <source>
        <dbReference type="Google" id="ProtNLM"/>
    </source>
</evidence>
<dbReference type="SUPFAM" id="SSF51197">
    <property type="entry name" value="Clavaminate synthase-like"/>
    <property type="match status" value="1"/>
</dbReference>
<dbReference type="Proteomes" id="UP000823749">
    <property type="component" value="Chromosome 11"/>
</dbReference>